<keyword evidence="1" id="KW-0472">Membrane</keyword>
<evidence type="ECO:0000313" key="2">
    <source>
        <dbReference type="EMBL" id="MFC3765022.1"/>
    </source>
</evidence>
<accession>A0ABV7YJ75</accession>
<feature type="transmembrane region" description="Helical" evidence="1">
    <location>
        <begin position="62"/>
        <end position="80"/>
    </location>
</feature>
<dbReference type="RefSeq" id="WP_205119258.1">
    <property type="nucleotide sequence ID" value="NZ_JAFBCM010000001.1"/>
</dbReference>
<keyword evidence="1" id="KW-1133">Transmembrane helix</keyword>
<dbReference type="Proteomes" id="UP001595699">
    <property type="component" value="Unassembled WGS sequence"/>
</dbReference>
<dbReference type="InterPro" id="IPR021215">
    <property type="entry name" value="DUF2752"/>
</dbReference>
<feature type="transmembrane region" description="Helical" evidence="1">
    <location>
        <begin position="164"/>
        <end position="182"/>
    </location>
</feature>
<gene>
    <name evidence="2" type="ORF">ACFOUW_29585</name>
</gene>
<protein>
    <submittedName>
        <fullName evidence="2">DUF2752 domain-containing protein</fullName>
    </submittedName>
</protein>
<evidence type="ECO:0000256" key="1">
    <source>
        <dbReference type="SAM" id="Phobius"/>
    </source>
</evidence>
<keyword evidence="1" id="KW-0812">Transmembrane</keyword>
<keyword evidence="3" id="KW-1185">Reference proteome</keyword>
<feature type="transmembrane region" description="Helical" evidence="1">
    <location>
        <begin position="124"/>
        <end position="144"/>
    </location>
</feature>
<reference evidence="3" key="1">
    <citation type="journal article" date="2019" name="Int. J. Syst. Evol. Microbiol.">
        <title>The Global Catalogue of Microorganisms (GCM) 10K type strain sequencing project: providing services to taxonomists for standard genome sequencing and annotation.</title>
        <authorList>
            <consortium name="The Broad Institute Genomics Platform"/>
            <consortium name="The Broad Institute Genome Sequencing Center for Infectious Disease"/>
            <person name="Wu L."/>
            <person name="Ma J."/>
        </authorList>
    </citation>
    <scope>NUCLEOTIDE SEQUENCE [LARGE SCALE GENOMIC DNA]</scope>
    <source>
        <strain evidence="3">CGMCC 4.7241</strain>
    </source>
</reference>
<dbReference type="Pfam" id="PF10825">
    <property type="entry name" value="DUF2752"/>
    <property type="match status" value="1"/>
</dbReference>
<comment type="caution">
    <text evidence="2">The sequence shown here is derived from an EMBL/GenBank/DDBJ whole genome shotgun (WGS) entry which is preliminary data.</text>
</comment>
<organism evidence="2 3">
    <name type="scientific">Tenggerimyces flavus</name>
    <dbReference type="NCBI Taxonomy" id="1708749"/>
    <lineage>
        <taxon>Bacteria</taxon>
        <taxon>Bacillati</taxon>
        <taxon>Actinomycetota</taxon>
        <taxon>Actinomycetes</taxon>
        <taxon>Propionibacteriales</taxon>
        <taxon>Nocardioidaceae</taxon>
        <taxon>Tenggerimyces</taxon>
    </lineage>
</organism>
<proteinExistence type="predicted"/>
<name>A0ABV7YJ75_9ACTN</name>
<sequence>MRPPVVRHPASSLGFLDEPDRAEELAALPARLVSITVDNVPKDRSPALADHSVARKLPPDHTLAGLTVLGFGGICLGAVLNLTSGEVGIPCILRATTGLDCPACGTTRMMAALLRGDVGAALHFNAPVLVGSVVLSYLWLSWVLERFGLVRLWRPKLPARVQRLVYPAIIVLAITFMVVRNLPFAPFSALYV</sequence>
<evidence type="ECO:0000313" key="3">
    <source>
        <dbReference type="Proteomes" id="UP001595699"/>
    </source>
</evidence>
<dbReference type="EMBL" id="JBHRZH010000036">
    <property type="protein sequence ID" value="MFC3765022.1"/>
    <property type="molecule type" value="Genomic_DNA"/>
</dbReference>